<evidence type="ECO:0000256" key="1">
    <source>
        <dbReference type="ARBA" id="ARBA00022737"/>
    </source>
</evidence>
<protein>
    <recommendedName>
        <fullName evidence="5">Peptidase C39-like domain-containing protein</fullName>
    </recommendedName>
</protein>
<comment type="caution">
    <text evidence="3">The sequence shown here is derived from an EMBL/GenBank/DDBJ whole genome shotgun (WGS) entry which is preliminary data.</text>
</comment>
<dbReference type="PROSITE" id="PS51170">
    <property type="entry name" value="CW"/>
    <property type="match status" value="2"/>
</dbReference>
<evidence type="ECO:0000313" key="4">
    <source>
        <dbReference type="Proteomes" id="UP001523566"/>
    </source>
</evidence>
<evidence type="ECO:0000313" key="3">
    <source>
        <dbReference type="EMBL" id="MCP1103587.1"/>
    </source>
</evidence>
<dbReference type="Gene3D" id="2.10.270.10">
    <property type="entry name" value="Cholin Binding"/>
    <property type="match status" value="1"/>
</dbReference>
<evidence type="ECO:0000256" key="2">
    <source>
        <dbReference type="PROSITE-ProRule" id="PRU00591"/>
    </source>
</evidence>
<proteinExistence type="predicted"/>
<sequence length="290" mass="33836">MTGRGYAIDGQGTLWDGIQLTLQAYGKDAKRVSQAEWLSLMKSGKYEGILCMGRSKWTTSGHFITVVSVNSSNDCYVHDPAQIAEGWQSWSDINGYVSCFYVCRKGEPQKESRIGWIFEKANGWWYRNADGSYPKNKWEKIEGHWYLFDKKGYMRTGWVFWNKHWYYLNEKASTQALPNGALVKDWFWDSKRKRYYYLEIGTDAKGYPEGSMHTGWFKDLRYKAYYFLCTDAVVKQFNGKYKVGEMLVNEWLELGGKKYYFDDSGKMVTGEVTIAMPKKFRFDKDGALIE</sequence>
<dbReference type="SUPFAM" id="SSF69360">
    <property type="entry name" value="Cell wall binding repeat"/>
    <property type="match status" value="1"/>
</dbReference>
<feature type="repeat" description="Cell wall-binding" evidence="2">
    <location>
        <begin position="248"/>
        <end position="267"/>
    </location>
</feature>
<dbReference type="RefSeq" id="WP_262067360.1">
    <property type="nucleotide sequence ID" value="NZ_JAMXOD010000033.1"/>
</dbReference>
<accession>A0ABT1ECN4</accession>
<dbReference type="Gene3D" id="3.90.70.10">
    <property type="entry name" value="Cysteine proteinases"/>
    <property type="match status" value="1"/>
</dbReference>
<dbReference type="EMBL" id="JAMZFW010000033">
    <property type="protein sequence ID" value="MCP1103587.1"/>
    <property type="molecule type" value="Genomic_DNA"/>
</dbReference>
<dbReference type="Gene3D" id="2.10.270.20">
    <property type="match status" value="1"/>
</dbReference>
<reference evidence="3 4" key="1">
    <citation type="journal article" date="2022" name="Genome Biol. Evol.">
        <title>Host diet, physiology and behaviors set the stage for Lachnospiraceae cladogenesis.</title>
        <authorList>
            <person name="Vera-Ponce De Leon A."/>
            <person name="Schneider M."/>
            <person name="Jahnes B.C."/>
            <person name="Sadowski V."/>
            <person name="Camuy-Velez L.A."/>
            <person name="Duan J."/>
            <person name="Sabree Z.L."/>
        </authorList>
    </citation>
    <scope>NUCLEOTIDE SEQUENCE [LARGE SCALE GENOMIC DNA]</scope>
    <source>
        <strain evidence="3 4">PAL113</strain>
    </source>
</reference>
<name>A0ABT1ECN4_9FIRM</name>
<dbReference type="Pfam" id="PF01473">
    <property type="entry name" value="Choline_bind_1"/>
    <property type="match status" value="2"/>
</dbReference>
<dbReference type="Pfam" id="PF19127">
    <property type="entry name" value="Choline_bind_3"/>
    <property type="match status" value="1"/>
</dbReference>
<organism evidence="3 4">
    <name type="scientific">Aequitasia blattaphilus</name>
    <dbReference type="NCBI Taxonomy" id="2949332"/>
    <lineage>
        <taxon>Bacteria</taxon>
        <taxon>Bacillati</taxon>
        <taxon>Bacillota</taxon>
        <taxon>Clostridia</taxon>
        <taxon>Lachnospirales</taxon>
        <taxon>Lachnospiraceae</taxon>
        <taxon>Aequitasia</taxon>
    </lineage>
</organism>
<gene>
    <name evidence="3" type="ORF">NK125_14385</name>
</gene>
<evidence type="ECO:0008006" key="5">
    <source>
        <dbReference type="Google" id="ProtNLM"/>
    </source>
</evidence>
<dbReference type="InterPro" id="IPR018337">
    <property type="entry name" value="Cell_wall/Cho-bd_repeat"/>
</dbReference>
<keyword evidence="1" id="KW-0677">Repeat</keyword>
<keyword evidence="4" id="KW-1185">Reference proteome</keyword>
<dbReference type="Proteomes" id="UP001523566">
    <property type="component" value="Unassembled WGS sequence"/>
</dbReference>
<feature type="repeat" description="Cell wall-binding" evidence="2">
    <location>
        <begin position="135"/>
        <end position="154"/>
    </location>
</feature>